<reference evidence="1 2" key="1">
    <citation type="submission" date="2017-11" db="EMBL/GenBank/DDBJ databases">
        <title>Genomic Encyclopedia of Archaeal and Bacterial Type Strains, Phase II (KMG-II): From Individual Species to Whole Genera.</title>
        <authorList>
            <person name="Goeker M."/>
        </authorList>
    </citation>
    <scope>NUCLEOTIDE SEQUENCE [LARGE SCALE GENOMIC DNA]</scope>
    <source>
        <strain evidence="1 2">DSM 27763</strain>
    </source>
</reference>
<comment type="caution">
    <text evidence="1">The sequence shown here is derived from an EMBL/GenBank/DDBJ whole genome shotgun (WGS) entry which is preliminary data.</text>
</comment>
<proteinExistence type="predicted"/>
<protein>
    <submittedName>
        <fullName evidence="1">Uncharacterized protein</fullName>
    </submittedName>
</protein>
<keyword evidence="2" id="KW-1185">Reference proteome</keyword>
<sequence length="198" mass="22364">MLPGSFQRPGLRSYVESGGTPVYFEAPITYSPRSNGGGTMTTAAASGTWWDGVCTSGESRYSVVKDYPRAKAHSRMERTYARMYCGKKDRESMNPVSEAAFGIRHIRAYHKSQFAKLASWQGSTWGHWMHWAIRWVMSEPGKRTVQNANRFCYQKQFTFVDLSGNTVKRRVIVILGKTGVRIMTSFPRKSAYCSGDAF</sequence>
<evidence type="ECO:0000313" key="2">
    <source>
        <dbReference type="Proteomes" id="UP000230842"/>
    </source>
</evidence>
<organism evidence="1 2">
    <name type="scientific">Mumia flava</name>
    <dbReference type="NCBI Taxonomy" id="1348852"/>
    <lineage>
        <taxon>Bacteria</taxon>
        <taxon>Bacillati</taxon>
        <taxon>Actinomycetota</taxon>
        <taxon>Actinomycetes</taxon>
        <taxon>Propionibacteriales</taxon>
        <taxon>Nocardioidaceae</taxon>
        <taxon>Mumia</taxon>
    </lineage>
</organism>
<evidence type="ECO:0000313" key="1">
    <source>
        <dbReference type="EMBL" id="PJJ53500.1"/>
    </source>
</evidence>
<dbReference type="AlphaFoldDB" id="A0A2M9B6C6"/>
<dbReference type="EMBL" id="PGEZ01000002">
    <property type="protein sequence ID" value="PJJ53500.1"/>
    <property type="molecule type" value="Genomic_DNA"/>
</dbReference>
<gene>
    <name evidence="1" type="ORF">CLV56_2989</name>
</gene>
<name>A0A2M9B6C6_9ACTN</name>
<accession>A0A2M9B6C6</accession>
<dbReference type="Proteomes" id="UP000230842">
    <property type="component" value="Unassembled WGS sequence"/>
</dbReference>